<accession>A0A9W6RHM6</accession>
<dbReference type="RefSeq" id="WP_285624370.1">
    <property type="nucleotide sequence ID" value="NZ_BSTJ01000005.1"/>
</dbReference>
<proteinExistence type="predicted"/>
<dbReference type="InterPro" id="IPR011990">
    <property type="entry name" value="TPR-like_helical_dom_sf"/>
</dbReference>
<evidence type="ECO:0000313" key="1">
    <source>
        <dbReference type="EMBL" id="GLY76231.1"/>
    </source>
</evidence>
<dbReference type="EMBL" id="BSTJ01000005">
    <property type="protein sequence ID" value="GLY76231.1"/>
    <property type="molecule type" value="Genomic_DNA"/>
</dbReference>
<sequence>MSRTEAELAAMLDQARQMRYGEAKTALMEDVVRHADAGGLHRLAFASRRDLANAYSVGRQWDKAFPLFSRCLSEYDARPGEFGPEADYALRNWYAHIAQSMAEFPEISLAQIYGAFEDMERRFRAGGHSLRRVHDARRWVAQLARDWPEEERCHRAWKTAGGPDPDSVWDFEAEVERLVLRGDDASVERALALAGPVLSGQVTFTEPPAPIQCLMLLPLARAGRFEEAATAFHRARRAMYQDVYRFEYGGMKVEFCALTGNEETGLSALREHLGGYPTLNRPNGKMEFATAGAVLLRRLVEAGRGAETVRGSGSDLTWTLAELHQEMETTARELAARFDRRNGTTHQGDRIRARLAAAPVTDFLPLTPTARKTPRPAPIPPGTPPETLLNQAEWHEQREEHTEARRCLDAVGTPPPHLAARHTELTALLAADDDAEAENRFQWAADAHRQAGDHLRHLVCLCRLGHWLSRHDQPRKGVKTVARAVRELHRTGDHQMIAYGELLHARSLVQARQDNDAYRALARGAHHARLAGDAVLIGSLALTEARWREFDNAAPAQVMALADVARGAFTAAGSPGQLVAAHEATRKAHDRAGTPGLFLAMVERELAALPSAAPPRLRGYLRYRRGLALIGAGRPADALEDLIDAVGEARSRDDDTAEQGYELAVAYRAAGRIEDAVQAADDVAAWLDRLRELGRLDRPRIADDNRLLLAEGYRMLGDHTLALEEYDKLAGDARTRDDPLLLVNALIPTAQIHDLLDQDAKAAQTYRTAGDVAARLGNPHLTALCRAAEALSLHWAGEGQQALTALAQAEQATRALPPEPAAQLANGWALTFRSAAHILAGAGRTQEATDRAARAAAAFRRLGRPAEAAEMDLLHGGVLLDADRPDLAEPVLRAAFDSAPPESPLRVSATHALARALERLGRAGEAGRLNAAHPA</sequence>
<dbReference type="SUPFAM" id="SSF48452">
    <property type="entry name" value="TPR-like"/>
    <property type="match status" value="2"/>
</dbReference>
<dbReference type="Proteomes" id="UP001165135">
    <property type="component" value="Unassembled WGS sequence"/>
</dbReference>
<reference evidence="1" key="1">
    <citation type="submission" date="2023-03" db="EMBL/GenBank/DDBJ databases">
        <title>Actinoallomurus iriomotensis NBRC 103681.</title>
        <authorList>
            <person name="Ichikawa N."/>
            <person name="Sato H."/>
            <person name="Tonouchi N."/>
        </authorList>
    </citation>
    <scope>NUCLEOTIDE SEQUENCE</scope>
    <source>
        <strain evidence="1">NBRC 103681</strain>
    </source>
</reference>
<dbReference type="Gene3D" id="1.25.40.10">
    <property type="entry name" value="Tetratricopeptide repeat domain"/>
    <property type="match status" value="1"/>
</dbReference>
<evidence type="ECO:0008006" key="3">
    <source>
        <dbReference type="Google" id="ProtNLM"/>
    </source>
</evidence>
<comment type="caution">
    <text evidence="1">The sequence shown here is derived from an EMBL/GenBank/DDBJ whole genome shotgun (WGS) entry which is preliminary data.</text>
</comment>
<dbReference type="AlphaFoldDB" id="A0A9W6RHM6"/>
<evidence type="ECO:0000313" key="2">
    <source>
        <dbReference type="Proteomes" id="UP001165135"/>
    </source>
</evidence>
<gene>
    <name evidence="1" type="ORF">Airi01_044980</name>
</gene>
<name>A0A9W6RHM6_9ACTN</name>
<protein>
    <recommendedName>
        <fullName evidence="3">Tetratricopeptide repeat protein</fullName>
    </recommendedName>
</protein>
<organism evidence="1 2">
    <name type="scientific">Actinoallomurus iriomotensis</name>
    <dbReference type="NCBI Taxonomy" id="478107"/>
    <lineage>
        <taxon>Bacteria</taxon>
        <taxon>Bacillati</taxon>
        <taxon>Actinomycetota</taxon>
        <taxon>Actinomycetes</taxon>
        <taxon>Streptosporangiales</taxon>
        <taxon>Thermomonosporaceae</taxon>
        <taxon>Actinoallomurus</taxon>
    </lineage>
</organism>